<dbReference type="Proteomes" id="UP000029567">
    <property type="component" value="Unassembled WGS sequence"/>
</dbReference>
<sequence length="170" mass="19305">MSSQIYYEHLIVRIPAESIEATEDQYLQLTLDGASNTYNFKDQRVRKWSIHHFGSAEQIMATAIAHSYYFAGGMSAWKCNGSSGHLKPQQWIAKVRNAIAKAKTWQPEMTPIVFNDSSYITLRAQEEVEDKTLLGIAKALYQHSLQLKNADSPWGHCFWRIAKVSGPGER</sequence>
<proteinExistence type="predicted"/>
<comment type="caution">
    <text evidence="1">The sequence shown here is derived from an EMBL/GenBank/DDBJ whole genome shotgun (WGS) entry which is preliminary data.</text>
</comment>
<dbReference type="AlphaFoldDB" id="A0A0E3BGB7"/>
<accession>A0A0E3BGB7</accession>
<protein>
    <submittedName>
        <fullName evidence="1">Uncharacterized protein</fullName>
    </submittedName>
</protein>
<dbReference type="RefSeq" id="WP_034381932.1">
    <property type="nucleotide sequence ID" value="NZ_AWTN01000108.1"/>
</dbReference>
<reference evidence="1 2" key="1">
    <citation type="submission" date="2013-09" db="EMBL/GenBank/DDBJ databases">
        <title>High correlation between genotypes and phenotypes of environmental bacteria Comamonas testosteroni strains.</title>
        <authorList>
            <person name="Liu L."/>
            <person name="Zhu W."/>
            <person name="Xia X."/>
            <person name="Xu B."/>
            <person name="Luo M."/>
            <person name="Wang G."/>
        </authorList>
    </citation>
    <scope>NUCLEOTIDE SEQUENCE [LARGE SCALE GENOMIC DNA]</scope>
    <source>
        <strain evidence="1 2">JL14</strain>
    </source>
</reference>
<dbReference type="EMBL" id="AWTN01000108">
    <property type="protein sequence ID" value="KGG87385.1"/>
    <property type="molecule type" value="Genomic_DNA"/>
</dbReference>
<name>A0A0E3BGB7_9BURK</name>
<organism evidence="1 2">
    <name type="scientific">Comamonas thiooxydans</name>
    <dbReference type="NCBI Taxonomy" id="363952"/>
    <lineage>
        <taxon>Bacteria</taxon>
        <taxon>Pseudomonadati</taxon>
        <taxon>Pseudomonadota</taxon>
        <taxon>Betaproteobacteria</taxon>
        <taxon>Burkholderiales</taxon>
        <taxon>Comamonadaceae</taxon>
        <taxon>Comamonas</taxon>
    </lineage>
</organism>
<gene>
    <name evidence="1" type="ORF">P245_20185</name>
</gene>
<evidence type="ECO:0000313" key="1">
    <source>
        <dbReference type="EMBL" id="KGG87385.1"/>
    </source>
</evidence>
<evidence type="ECO:0000313" key="2">
    <source>
        <dbReference type="Proteomes" id="UP000029567"/>
    </source>
</evidence>